<name>A0A6A5R2K3_9PLEO</name>
<protein>
    <submittedName>
        <fullName evidence="1">Uncharacterized protein</fullName>
    </submittedName>
</protein>
<organism evidence="1 2">
    <name type="scientific">Didymella exigua CBS 183.55</name>
    <dbReference type="NCBI Taxonomy" id="1150837"/>
    <lineage>
        <taxon>Eukaryota</taxon>
        <taxon>Fungi</taxon>
        <taxon>Dikarya</taxon>
        <taxon>Ascomycota</taxon>
        <taxon>Pezizomycotina</taxon>
        <taxon>Dothideomycetes</taxon>
        <taxon>Pleosporomycetidae</taxon>
        <taxon>Pleosporales</taxon>
        <taxon>Pleosporineae</taxon>
        <taxon>Didymellaceae</taxon>
        <taxon>Didymella</taxon>
    </lineage>
</organism>
<reference evidence="1" key="1">
    <citation type="journal article" date="2020" name="Stud. Mycol.">
        <title>101 Dothideomycetes genomes: a test case for predicting lifestyles and emergence of pathogens.</title>
        <authorList>
            <person name="Haridas S."/>
            <person name="Albert R."/>
            <person name="Binder M."/>
            <person name="Bloem J."/>
            <person name="Labutti K."/>
            <person name="Salamov A."/>
            <person name="Andreopoulos B."/>
            <person name="Baker S."/>
            <person name="Barry K."/>
            <person name="Bills G."/>
            <person name="Bluhm B."/>
            <person name="Cannon C."/>
            <person name="Castanera R."/>
            <person name="Culley D."/>
            <person name="Daum C."/>
            <person name="Ezra D."/>
            <person name="Gonzalez J."/>
            <person name="Henrissat B."/>
            <person name="Kuo A."/>
            <person name="Liang C."/>
            <person name="Lipzen A."/>
            <person name="Lutzoni F."/>
            <person name="Magnuson J."/>
            <person name="Mondo S."/>
            <person name="Nolan M."/>
            <person name="Ohm R."/>
            <person name="Pangilinan J."/>
            <person name="Park H.-J."/>
            <person name="Ramirez L."/>
            <person name="Alfaro M."/>
            <person name="Sun H."/>
            <person name="Tritt A."/>
            <person name="Yoshinaga Y."/>
            <person name="Zwiers L.-H."/>
            <person name="Turgeon B."/>
            <person name="Goodwin S."/>
            <person name="Spatafora J."/>
            <person name="Crous P."/>
            <person name="Grigoriev I."/>
        </authorList>
    </citation>
    <scope>NUCLEOTIDE SEQUENCE</scope>
    <source>
        <strain evidence="1">CBS 183.55</strain>
    </source>
</reference>
<dbReference type="RefSeq" id="XP_033442535.1">
    <property type="nucleotide sequence ID" value="XM_033590450.1"/>
</dbReference>
<evidence type="ECO:0000313" key="2">
    <source>
        <dbReference type="Proteomes" id="UP000800082"/>
    </source>
</evidence>
<accession>A0A6A5R2K3</accession>
<dbReference type="Proteomes" id="UP000800082">
    <property type="component" value="Unassembled WGS sequence"/>
</dbReference>
<proteinExistence type="predicted"/>
<dbReference type="GeneID" id="54348117"/>
<sequence length="51" mass="5932">NVLLETKNNRLCSTIARLNPLKKKQRTLNLQQDKKYKSNATLYSPCKVRKA</sequence>
<feature type="non-terminal residue" evidence="1">
    <location>
        <position position="1"/>
    </location>
</feature>
<dbReference type="EMBL" id="ML979039">
    <property type="protein sequence ID" value="KAF1922281.1"/>
    <property type="molecule type" value="Genomic_DNA"/>
</dbReference>
<gene>
    <name evidence="1" type="ORF">M421DRAFT_413353</name>
</gene>
<dbReference type="AlphaFoldDB" id="A0A6A5R2K3"/>
<evidence type="ECO:0000313" key="1">
    <source>
        <dbReference type="EMBL" id="KAF1922281.1"/>
    </source>
</evidence>
<keyword evidence="2" id="KW-1185">Reference proteome</keyword>